<dbReference type="WBParaSite" id="maker-PairedContig_1545-snap-gene-0.5-mRNA-1">
    <property type="protein sequence ID" value="maker-PairedContig_1545-snap-gene-0.5-mRNA-1"/>
    <property type="gene ID" value="maker-PairedContig_1545-snap-gene-0.5"/>
</dbReference>
<evidence type="ECO:0000256" key="1">
    <source>
        <dbReference type="ARBA" id="ARBA00004370"/>
    </source>
</evidence>
<evidence type="ECO:0000313" key="7">
    <source>
        <dbReference type="WBParaSite" id="maker-PairedContig_1545-snap-gene-0.5-mRNA-1"/>
    </source>
</evidence>
<keyword evidence="4 5" id="KW-0472">Membrane</keyword>
<proteinExistence type="predicted"/>
<sequence>MAKNSELEDNIAMACITVVAVFGLVSNGASLYITLTGSRFRNAFGILCTSFLICNLQAIFSLSTWCIIVLTVKSQNLSRSEFFFTRPVGIFVNGAYYASLFVHFFVAVNRFCAFVYATKYNQLWSESKAILAGVMSWVVGTTISMAHLYSDCSLIFNKNYSYRFSYSRSLAGKICSNTDASITVITVMSMACFDFITLTKILAYQRRIRANITTSTGEAVRARGILFFRQVMNRILNYC</sequence>
<keyword evidence="3 5" id="KW-1133">Transmembrane helix</keyword>
<comment type="subcellular location">
    <subcellularLocation>
        <location evidence="1">Membrane</location>
    </subcellularLocation>
</comment>
<dbReference type="Pfam" id="PF10328">
    <property type="entry name" value="7TM_GPCR_Srx"/>
    <property type="match status" value="1"/>
</dbReference>
<evidence type="ECO:0000256" key="4">
    <source>
        <dbReference type="ARBA" id="ARBA00023136"/>
    </source>
</evidence>
<evidence type="ECO:0000256" key="3">
    <source>
        <dbReference type="ARBA" id="ARBA00022989"/>
    </source>
</evidence>
<dbReference type="CDD" id="cd00637">
    <property type="entry name" value="7tm_classA_rhodopsin-like"/>
    <property type="match status" value="1"/>
</dbReference>
<dbReference type="PROSITE" id="PS50262">
    <property type="entry name" value="G_PROTEIN_RECEP_F1_2"/>
    <property type="match status" value="1"/>
</dbReference>
<feature type="transmembrane region" description="Helical" evidence="5">
    <location>
        <begin position="129"/>
        <end position="149"/>
    </location>
</feature>
<accession>A0A1I8EDC1</accession>
<feature type="transmembrane region" description="Helical" evidence="5">
    <location>
        <begin position="180"/>
        <end position="203"/>
    </location>
</feature>
<dbReference type="InterPro" id="IPR017452">
    <property type="entry name" value="GPCR_Rhodpsn_7TM"/>
</dbReference>
<dbReference type="GO" id="GO:0016020">
    <property type="term" value="C:membrane"/>
    <property type="evidence" value="ECO:0007669"/>
    <property type="project" value="UniProtKB-SubCell"/>
</dbReference>
<feature type="domain" description="G-protein coupled receptors family 1 profile" evidence="6">
    <location>
        <begin position="26"/>
        <end position="239"/>
    </location>
</feature>
<evidence type="ECO:0000256" key="5">
    <source>
        <dbReference type="SAM" id="Phobius"/>
    </source>
</evidence>
<feature type="transmembrane region" description="Helical" evidence="5">
    <location>
        <begin position="90"/>
        <end position="117"/>
    </location>
</feature>
<dbReference type="SUPFAM" id="SSF81321">
    <property type="entry name" value="Family A G protein-coupled receptor-like"/>
    <property type="match status" value="1"/>
</dbReference>
<protein>
    <submittedName>
        <fullName evidence="7">G_PROTEIN_RECEP_F1_2 domain-containing protein</fullName>
    </submittedName>
</protein>
<name>A0A1I8EDC1_WUCBA</name>
<reference evidence="7" key="1">
    <citation type="submission" date="2016-11" db="UniProtKB">
        <authorList>
            <consortium name="WormBaseParasite"/>
        </authorList>
    </citation>
    <scope>IDENTIFICATION</scope>
    <source>
        <strain evidence="7">pt0022</strain>
    </source>
</reference>
<evidence type="ECO:0000256" key="2">
    <source>
        <dbReference type="ARBA" id="ARBA00022692"/>
    </source>
</evidence>
<evidence type="ECO:0000259" key="6">
    <source>
        <dbReference type="PROSITE" id="PS50262"/>
    </source>
</evidence>
<dbReference type="PANTHER" id="PTHR23017:SF3">
    <property type="entry name" value="G-PROTEIN COUPLED RECEPTORS FAMILY 1 PROFILE DOMAIN-CONTAINING PROTEIN"/>
    <property type="match status" value="1"/>
</dbReference>
<dbReference type="Gene3D" id="1.20.1070.10">
    <property type="entry name" value="Rhodopsin 7-helix transmembrane proteins"/>
    <property type="match status" value="1"/>
</dbReference>
<feature type="transmembrane region" description="Helical" evidence="5">
    <location>
        <begin position="12"/>
        <end position="32"/>
    </location>
</feature>
<dbReference type="PANTHER" id="PTHR23017">
    <property type="entry name" value="SERPENTINE RECEPTOR, CLASS X"/>
    <property type="match status" value="1"/>
</dbReference>
<keyword evidence="2 5" id="KW-0812">Transmembrane</keyword>
<dbReference type="InterPro" id="IPR019430">
    <property type="entry name" value="7TM_GPCR_serpentine_rcpt_Srx"/>
</dbReference>
<organism evidence="7">
    <name type="scientific">Wuchereria bancrofti</name>
    <dbReference type="NCBI Taxonomy" id="6293"/>
    <lineage>
        <taxon>Eukaryota</taxon>
        <taxon>Metazoa</taxon>
        <taxon>Ecdysozoa</taxon>
        <taxon>Nematoda</taxon>
        <taxon>Chromadorea</taxon>
        <taxon>Rhabditida</taxon>
        <taxon>Spirurina</taxon>
        <taxon>Spiruromorpha</taxon>
        <taxon>Filarioidea</taxon>
        <taxon>Onchocercidae</taxon>
        <taxon>Wuchereria</taxon>
    </lineage>
</organism>
<feature type="transmembrane region" description="Helical" evidence="5">
    <location>
        <begin position="44"/>
        <end position="70"/>
    </location>
</feature>
<dbReference type="AlphaFoldDB" id="A0A1I8EDC1"/>